<dbReference type="SUPFAM" id="SSF161070">
    <property type="entry name" value="SNF-like"/>
    <property type="match status" value="1"/>
</dbReference>
<feature type="transmembrane region" description="Helical" evidence="6">
    <location>
        <begin position="49"/>
        <end position="69"/>
    </location>
</feature>
<name>A0A556V8Z9_BAGYA</name>
<evidence type="ECO:0000313" key="7">
    <source>
        <dbReference type="EMBL" id="TTA83869.1"/>
    </source>
</evidence>
<evidence type="ECO:0000256" key="4">
    <source>
        <dbReference type="ARBA" id="ARBA00022989"/>
    </source>
</evidence>
<proteinExistence type="predicted"/>
<protein>
    <submittedName>
        <fullName evidence="7">Sodium-and chloride-dependent neutral and basic amino acid transporter B(0+)</fullName>
    </submittedName>
</protein>
<dbReference type="GO" id="GO:0015374">
    <property type="term" value="F:neutral, basic amino acid:sodium:chloride symporter activity"/>
    <property type="evidence" value="ECO:0007669"/>
    <property type="project" value="TreeGrafter"/>
</dbReference>
<evidence type="ECO:0000256" key="3">
    <source>
        <dbReference type="ARBA" id="ARBA00022692"/>
    </source>
</evidence>
<dbReference type="GO" id="GO:0015657">
    <property type="term" value="F:branched-chain amino acid:sodium symporter activity"/>
    <property type="evidence" value="ECO:0007669"/>
    <property type="project" value="TreeGrafter"/>
</dbReference>
<comment type="subcellular location">
    <subcellularLocation>
        <location evidence="1">Membrane</location>
        <topology evidence="1">Multi-pass membrane protein</topology>
    </subcellularLocation>
</comment>
<keyword evidence="3 6" id="KW-0812">Transmembrane</keyword>
<dbReference type="InterPro" id="IPR000175">
    <property type="entry name" value="Na/ntran_symport"/>
</dbReference>
<comment type="caution">
    <text evidence="7">The sequence shown here is derived from an EMBL/GenBank/DDBJ whole genome shotgun (WGS) entry which is preliminary data.</text>
</comment>
<dbReference type="GO" id="GO:0001761">
    <property type="term" value="F:beta-alanine transmembrane transporter activity"/>
    <property type="evidence" value="ECO:0007669"/>
    <property type="project" value="TreeGrafter"/>
</dbReference>
<dbReference type="GO" id="GO:1901235">
    <property type="term" value="F:(R)-carnitine transmembrane transporter activity"/>
    <property type="evidence" value="ECO:0007669"/>
    <property type="project" value="TreeGrafter"/>
</dbReference>
<sequence>MLSVARLPLMESSVGQFCSQGPIHMWKAVPILQGVGITMMLVSTFMSKYYNFIIAYSICYMFASFQFLLPWSECSSWSFLSGQFTRSLLQHAAHWIIRSGHRSGMVYDCLPPYVDPSCGCLEDNESQGKLVAGRTHYCQNHVKHYY</sequence>
<dbReference type="GO" id="GO:0022858">
    <property type="term" value="F:alanine transmembrane transporter activity"/>
    <property type="evidence" value="ECO:0007669"/>
    <property type="project" value="TreeGrafter"/>
</dbReference>
<evidence type="ECO:0000256" key="6">
    <source>
        <dbReference type="SAM" id="Phobius"/>
    </source>
</evidence>
<dbReference type="AlphaFoldDB" id="A0A556V8Z9"/>
<keyword evidence="8" id="KW-1185">Reference proteome</keyword>
<reference evidence="7 8" key="1">
    <citation type="journal article" date="2019" name="Genome Biol. Evol.">
        <title>Whole-Genome Sequencing of the Giant Devil Catfish, Bagarius yarrelli.</title>
        <authorList>
            <person name="Jiang W."/>
            <person name="Lv Y."/>
            <person name="Cheng L."/>
            <person name="Yang K."/>
            <person name="Chao B."/>
            <person name="Wang X."/>
            <person name="Li Y."/>
            <person name="Pan X."/>
            <person name="You X."/>
            <person name="Zhang Y."/>
            <person name="Yang J."/>
            <person name="Li J."/>
            <person name="Zhang X."/>
            <person name="Liu S."/>
            <person name="Sun C."/>
            <person name="Yang J."/>
            <person name="Shi Q."/>
        </authorList>
    </citation>
    <scope>NUCLEOTIDE SEQUENCE [LARGE SCALE GENOMIC DNA]</scope>
    <source>
        <strain evidence="7">JWS20170419001</strain>
        <tissue evidence="7">Muscle</tissue>
    </source>
</reference>
<evidence type="ECO:0000256" key="1">
    <source>
        <dbReference type="ARBA" id="ARBA00004141"/>
    </source>
</evidence>
<gene>
    <name evidence="7" type="ORF">Baya_14365</name>
</gene>
<keyword evidence="5 6" id="KW-0472">Membrane</keyword>
<organism evidence="7 8">
    <name type="scientific">Bagarius yarrelli</name>
    <name type="common">Goonch</name>
    <name type="synonym">Bagrus yarrelli</name>
    <dbReference type="NCBI Taxonomy" id="175774"/>
    <lineage>
        <taxon>Eukaryota</taxon>
        <taxon>Metazoa</taxon>
        <taxon>Chordata</taxon>
        <taxon>Craniata</taxon>
        <taxon>Vertebrata</taxon>
        <taxon>Euteleostomi</taxon>
        <taxon>Actinopterygii</taxon>
        <taxon>Neopterygii</taxon>
        <taxon>Teleostei</taxon>
        <taxon>Ostariophysi</taxon>
        <taxon>Siluriformes</taxon>
        <taxon>Sisoridae</taxon>
        <taxon>Sisorinae</taxon>
        <taxon>Bagarius</taxon>
    </lineage>
</organism>
<keyword evidence="2" id="KW-0813">Transport</keyword>
<evidence type="ECO:0000313" key="8">
    <source>
        <dbReference type="Proteomes" id="UP000319801"/>
    </source>
</evidence>
<dbReference type="EMBL" id="VCAZ01000164">
    <property type="protein sequence ID" value="TTA83869.1"/>
    <property type="molecule type" value="Genomic_DNA"/>
</dbReference>
<keyword evidence="4 6" id="KW-1133">Transmembrane helix</keyword>
<evidence type="ECO:0000256" key="2">
    <source>
        <dbReference type="ARBA" id="ARBA00022448"/>
    </source>
</evidence>
<dbReference type="GO" id="GO:0005886">
    <property type="term" value="C:plasma membrane"/>
    <property type="evidence" value="ECO:0007669"/>
    <property type="project" value="TreeGrafter"/>
</dbReference>
<dbReference type="PROSITE" id="PS50267">
    <property type="entry name" value="NA_NEUROTRAN_SYMP_3"/>
    <property type="match status" value="1"/>
</dbReference>
<dbReference type="OrthoDB" id="6581954at2759"/>
<dbReference type="PANTHER" id="PTHR11616">
    <property type="entry name" value="SODIUM/CHLORIDE DEPENDENT TRANSPORTER"/>
    <property type="match status" value="1"/>
</dbReference>
<dbReference type="InterPro" id="IPR037272">
    <property type="entry name" value="SNS_sf"/>
</dbReference>
<dbReference type="GO" id="GO:0089718">
    <property type="term" value="P:amino acid import across plasma membrane"/>
    <property type="evidence" value="ECO:0007669"/>
    <property type="project" value="TreeGrafter"/>
</dbReference>
<dbReference type="PANTHER" id="PTHR11616:SF286">
    <property type="entry name" value="SODIUM- AND CHLORIDE-DEPENDENT NEUTRAL AND BASIC AMINO ACID TRANSPORTER B(0+)"/>
    <property type="match status" value="1"/>
</dbReference>
<dbReference type="Proteomes" id="UP000319801">
    <property type="component" value="Unassembled WGS sequence"/>
</dbReference>
<evidence type="ECO:0000256" key="5">
    <source>
        <dbReference type="ARBA" id="ARBA00023136"/>
    </source>
</evidence>
<dbReference type="Pfam" id="PF00209">
    <property type="entry name" value="SNF"/>
    <property type="match status" value="1"/>
</dbReference>
<accession>A0A556V8Z9</accession>